<sequence length="117" mass="13350">MNSSLIPHLGTKPTLHSNRRATFEHSSKGKTRLQIDPDTTMPELANHHAQSSEVPVLEDEDVRCRRVFRHLESLCMTSEARKSLQTWQQAYARRTGKERLLPSGGSMEDRGWVGRLL</sequence>
<dbReference type="EMBL" id="KQ964245">
    <property type="protein sequence ID" value="KXJ97278.1"/>
    <property type="molecule type" value="Genomic_DNA"/>
</dbReference>
<evidence type="ECO:0000256" key="1">
    <source>
        <dbReference type="SAM" id="MobiDB-lite"/>
    </source>
</evidence>
<dbReference type="OrthoDB" id="3557758at2759"/>
<feature type="non-terminal residue" evidence="2">
    <location>
        <position position="117"/>
    </location>
</feature>
<dbReference type="Proteomes" id="UP000070501">
    <property type="component" value="Unassembled WGS sequence"/>
</dbReference>
<organism evidence="2 3">
    <name type="scientific">Microdochium bolleyi</name>
    <dbReference type="NCBI Taxonomy" id="196109"/>
    <lineage>
        <taxon>Eukaryota</taxon>
        <taxon>Fungi</taxon>
        <taxon>Dikarya</taxon>
        <taxon>Ascomycota</taxon>
        <taxon>Pezizomycotina</taxon>
        <taxon>Sordariomycetes</taxon>
        <taxon>Xylariomycetidae</taxon>
        <taxon>Xylariales</taxon>
        <taxon>Microdochiaceae</taxon>
        <taxon>Microdochium</taxon>
    </lineage>
</organism>
<evidence type="ECO:0000313" key="3">
    <source>
        <dbReference type="Proteomes" id="UP000070501"/>
    </source>
</evidence>
<evidence type="ECO:0000313" key="2">
    <source>
        <dbReference type="EMBL" id="KXJ97278.1"/>
    </source>
</evidence>
<feature type="region of interest" description="Disordered" evidence="1">
    <location>
        <begin position="1"/>
        <end position="36"/>
    </location>
</feature>
<reference evidence="3" key="1">
    <citation type="submission" date="2016-02" db="EMBL/GenBank/DDBJ databases">
        <title>Draft genome sequence of Microdochium bolleyi, a fungal endophyte of beachgrass.</title>
        <authorList>
            <consortium name="DOE Joint Genome Institute"/>
            <person name="David A.S."/>
            <person name="May G."/>
            <person name="Haridas S."/>
            <person name="Lim J."/>
            <person name="Wang M."/>
            <person name="Labutti K."/>
            <person name="Lipzen A."/>
            <person name="Barry K."/>
            <person name="Grigoriev I.V."/>
        </authorList>
    </citation>
    <scope>NUCLEOTIDE SEQUENCE [LARGE SCALE GENOMIC DNA]</scope>
    <source>
        <strain evidence="3">J235TASD1</strain>
    </source>
</reference>
<proteinExistence type="predicted"/>
<dbReference type="STRING" id="196109.A0A136JJE6"/>
<protein>
    <submittedName>
        <fullName evidence="2">Uncharacterized protein</fullName>
    </submittedName>
</protein>
<dbReference type="InParanoid" id="A0A136JJE6"/>
<name>A0A136JJE6_9PEZI</name>
<dbReference type="AlphaFoldDB" id="A0A136JJE6"/>
<accession>A0A136JJE6</accession>
<gene>
    <name evidence="2" type="ORF">Micbo1qcDRAFT_156108</name>
</gene>
<keyword evidence="3" id="KW-1185">Reference proteome</keyword>